<keyword evidence="1" id="KW-0175">Coiled coil</keyword>
<gene>
    <name evidence="3" type="ORF">Tcan_05771</name>
</gene>
<evidence type="ECO:0000256" key="2">
    <source>
        <dbReference type="SAM" id="MobiDB-lite"/>
    </source>
</evidence>
<reference evidence="3 4" key="1">
    <citation type="submission" date="2014-11" db="EMBL/GenBank/DDBJ databases">
        <title>Genetic blueprint of the zoonotic pathogen Toxocara canis.</title>
        <authorList>
            <person name="Zhu X.-Q."/>
            <person name="Korhonen P.K."/>
            <person name="Cai H."/>
            <person name="Young N.D."/>
            <person name="Nejsum P."/>
            <person name="von Samson-Himmelstjerna G."/>
            <person name="Boag P.R."/>
            <person name="Tan P."/>
            <person name="Li Q."/>
            <person name="Min J."/>
            <person name="Yang Y."/>
            <person name="Wang X."/>
            <person name="Fang X."/>
            <person name="Hall R.S."/>
            <person name="Hofmann A."/>
            <person name="Sternberg P.W."/>
            <person name="Jex A.R."/>
            <person name="Gasser R.B."/>
        </authorList>
    </citation>
    <scope>NUCLEOTIDE SEQUENCE [LARGE SCALE GENOMIC DNA]</scope>
    <source>
        <strain evidence="3">PN_DK_2014</strain>
    </source>
</reference>
<dbReference type="OrthoDB" id="10551892at2759"/>
<dbReference type="EMBL" id="JPKZ01001278">
    <property type="protein sequence ID" value="KHN82984.1"/>
    <property type="molecule type" value="Genomic_DNA"/>
</dbReference>
<feature type="region of interest" description="Disordered" evidence="2">
    <location>
        <begin position="122"/>
        <end position="153"/>
    </location>
</feature>
<comment type="caution">
    <text evidence="3">The sequence shown here is derived from an EMBL/GenBank/DDBJ whole genome shotgun (WGS) entry which is preliminary data.</text>
</comment>
<feature type="coiled-coil region" evidence="1">
    <location>
        <begin position="174"/>
        <end position="211"/>
    </location>
</feature>
<proteinExistence type="predicted"/>
<organism evidence="3 4">
    <name type="scientific">Toxocara canis</name>
    <name type="common">Canine roundworm</name>
    <dbReference type="NCBI Taxonomy" id="6265"/>
    <lineage>
        <taxon>Eukaryota</taxon>
        <taxon>Metazoa</taxon>
        <taxon>Ecdysozoa</taxon>
        <taxon>Nematoda</taxon>
        <taxon>Chromadorea</taxon>
        <taxon>Rhabditida</taxon>
        <taxon>Spirurina</taxon>
        <taxon>Ascaridomorpha</taxon>
        <taxon>Ascaridoidea</taxon>
        <taxon>Toxocaridae</taxon>
        <taxon>Toxocara</taxon>
    </lineage>
</organism>
<dbReference type="AlphaFoldDB" id="A0A0B2VNP1"/>
<accession>A0A0B2VNP1</accession>
<evidence type="ECO:0000313" key="3">
    <source>
        <dbReference type="EMBL" id="KHN82984.1"/>
    </source>
</evidence>
<sequence>MTAGGHCSVVVEMSSYFSIGRQPGLFGNSVYFPARHPVGGIMLSETDPGKLSEIQGQKPTSKITGAGGDMPNVFQRIGGFEYLNPRGAAPLGGYKNHFQSNAYTPFVMDSPASVYGNYTSFQPEARSRPPETVFPHDSNAASKKTINDQPPTITWKESRWGMPTKMFNDSTYALGTLNNNAEEMETSRIKYQEEMDRLKKEADLLRAQEEDESLLTAMDKMSVKNEPSSIAPSQLNVVPQKRVQILASDVIGHDKGGATSDSVYFSVPNMYNAFTGNTAQHIDQPVLAKYGVIRLQSASGLRCEDSERRTALEISGCARCLLGAILQAGMSTCVVSVDFRVLLLICV</sequence>
<protein>
    <submittedName>
        <fullName evidence="3">Uncharacterized protein</fullName>
    </submittedName>
</protein>
<evidence type="ECO:0000256" key="1">
    <source>
        <dbReference type="SAM" id="Coils"/>
    </source>
</evidence>
<name>A0A0B2VNP1_TOXCA</name>
<evidence type="ECO:0000313" key="4">
    <source>
        <dbReference type="Proteomes" id="UP000031036"/>
    </source>
</evidence>
<keyword evidence="4" id="KW-1185">Reference proteome</keyword>
<feature type="compositionally biased region" description="Polar residues" evidence="2">
    <location>
        <begin position="139"/>
        <end position="152"/>
    </location>
</feature>
<dbReference type="Proteomes" id="UP000031036">
    <property type="component" value="Unassembled WGS sequence"/>
</dbReference>